<reference evidence="1 2" key="1">
    <citation type="submission" date="2014-10" db="EMBL/GenBank/DDBJ databases">
        <title>Draft genome of the hookworm Ancylostoma caninum.</title>
        <authorList>
            <person name="Mitreva M."/>
        </authorList>
    </citation>
    <scope>NUCLEOTIDE SEQUENCE [LARGE SCALE GENOMIC DNA]</scope>
    <source>
        <strain evidence="1 2">Baltimore</strain>
    </source>
</reference>
<name>A0A368G3V5_ANCCA</name>
<gene>
    <name evidence="1" type="ORF">ANCCAN_16145</name>
</gene>
<keyword evidence="2" id="KW-1185">Reference proteome</keyword>
<sequence>MPYYRKMLSKTTLLALSKALEGMDTRWLSLVSPLPPLFPLPHPLPHPFAIGPFPRIPLLPQIAPLIKKDKSKQFLVEQLLPSDDEKPPPSPLVQLPKALPTVLPTQPLEFVNGGYGMKNPLATGSNSRDETTATASDHGQYNCRVCEIRAATPSKSAHQVSFRLEEIPLYVLRQRLQ</sequence>
<dbReference type="OrthoDB" id="6508643at2759"/>
<accession>A0A368G3V5</accession>
<protein>
    <submittedName>
        <fullName evidence="1">Uncharacterized protein</fullName>
    </submittedName>
</protein>
<dbReference type="EMBL" id="JOJR01000431">
    <property type="protein sequence ID" value="RCN37959.1"/>
    <property type="molecule type" value="Genomic_DNA"/>
</dbReference>
<dbReference type="STRING" id="29170.A0A368G3V5"/>
<dbReference type="AlphaFoldDB" id="A0A368G3V5"/>
<proteinExistence type="predicted"/>
<organism evidence="1 2">
    <name type="scientific">Ancylostoma caninum</name>
    <name type="common">Dog hookworm</name>
    <dbReference type="NCBI Taxonomy" id="29170"/>
    <lineage>
        <taxon>Eukaryota</taxon>
        <taxon>Metazoa</taxon>
        <taxon>Ecdysozoa</taxon>
        <taxon>Nematoda</taxon>
        <taxon>Chromadorea</taxon>
        <taxon>Rhabditida</taxon>
        <taxon>Rhabditina</taxon>
        <taxon>Rhabditomorpha</taxon>
        <taxon>Strongyloidea</taxon>
        <taxon>Ancylostomatidae</taxon>
        <taxon>Ancylostomatinae</taxon>
        <taxon>Ancylostoma</taxon>
    </lineage>
</organism>
<evidence type="ECO:0000313" key="1">
    <source>
        <dbReference type="EMBL" id="RCN37959.1"/>
    </source>
</evidence>
<dbReference type="Proteomes" id="UP000252519">
    <property type="component" value="Unassembled WGS sequence"/>
</dbReference>
<comment type="caution">
    <text evidence="1">The sequence shown here is derived from an EMBL/GenBank/DDBJ whole genome shotgun (WGS) entry which is preliminary data.</text>
</comment>
<evidence type="ECO:0000313" key="2">
    <source>
        <dbReference type="Proteomes" id="UP000252519"/>
    </source>
</evidence>